<dbReference type="Proteomes" id="UP000238479">
    <property type="component" value="Chromosome 1"/>
</dbReference>
<keyword evidence="6" id="KW-0539">Nucleus</keyword>
<feature type="domain" description="KRR1 small subunit processome component first KH" evidence="10">
    <location>
        <begin position="44"/>
        <end position="114"/>
    </location>
</feature>
<evidence type="ECO:0000259" key="10">
    <source>
        <dbReference type="Pfam" id="PF17903"/>
    </source>
</evidence>
<evidence type="ECO:0000256" key="9">
    <source>
        <dbReference type="SAM" id="MobiDB-lite"/>
    </source>
</evidence>
<protein>
    <recommendedName>
        <fullName evidence="8">KRR-R motif-containing protein 1</fullName>
    </recommendedName>
</protein>
<dbReference type="Pfam" id="PF17903">
    <property type="entry name" value="KH_KRR1_1st"/>
    <property type="match status" value="1"/>
</dbReference>
<dbReference type="GO" id="GO:0032040">
    <property type="term" value="C:small-subunit processome"/>
    <property type="evidence" value="ECO:0007669"/>
    <property type="project" value="TreeGrafter"/>
</dbReference>
<feature type="region of interest" description="Disordered" evidence="9">
    <location>
        <begin position="1"/>
        <end position="21"/>
    </location>
</feature>
<gene>
    <name evidence="12" type="ORF">RchiOBHm_Chr1g0368121</name>
</gene>
<dbReference type="InterPro" id="IPR041174">
    <property type="entry name" value="KRR1-like_KH1"/>
</dbReference>
<comment type="subcellular location">
    <subcellularLocation>
        <location evidence="1">Nucleus</location>
        <location evidence="1">Nucleolus</location>
    </subcellularLocation>
</comment>
<dbReference type="Gene3D" id="3.30.1370.10">
    <property type="entry name" value="K Homology domain, type 1"/>
    <property type="match status" value="2"/>
</dbReference>
<evidence type="ECO:0000256" key="7">
    <source>
        <dbReference type="ARBA" id="ARBA00023274"/>
    </source>
</evidence>
<dbReference type="GO" id="GO:0003723">
    <property type="term" value="F:RNA binding"/>
    <property type="evidence" value="ECO:0007669"/>
    <property type="project" value="UniProtKB-KW"/>
</dbReference>
<evidence type="ECO:0000256" key="2">
    <source>
        <dbReference type="ARBA" id="ARBA00009344"/>
    </source>
</evidence>
<dbReference type="InterPro" id="IPR048548">
    <property type="entry name" value="KRR1-like_KH2"/>
</dbReference>
<dbReference type="InterPro" id="IPR024166">
    <property type="entry name" value="rRNA_assembly_KRR1"/>
</dbReference>
<organism evidence="12 13">
    <name type="scientific">Rosa chinensis</name>
    <name type="common">China rose</name>
    <dbReference type="NCBI Taxonomy" id="74649"/>
    <lineage>
        <taxon>Eukaryota</taxon>
        <taxon>Viridiplantae</taxon>
        <taxon>Streptophyta</taxon>
        <taxon>Embryophyta</taxon>
        <taxon>Tracheophyta</taxon>
        <taxon>Spermatophyta</taxon>
        <taxon>Magnoliopsida</taxon>
        <taxon>eudicotyledons</taxon>
        <taxon>Gunneridae</taxon>
        <taxon>Pentapetalae</taxon>
        <taxon>rosids</taxon>
        <taxon>fabids</taxon>
        <taxon>Rosales</taxon>
        <taxon>Rosaceae</taxon>
        <taxon>Rosoideae</taxon>
        <taxon>Rosoideae incertae sedis</taxon>
        <taxon>Rosa</taxon>
    </lineage>
</organism>
<evidence type="ECO:0000256" key="5">
    <source>
        <dbReference type="ARBA" id="ARBA00022884"/>
    </source>
</evidence>
<dbReference type="Pfam" id="PF21800">
    <property type="entry name" value="KH_KRR1_2nd"/>
    <property type="match status" value="1"/>
</dbReference>
<reference evidence="12 13" key="1">
    <citation type="journal article" date="2018" name="Nat. Genet.">
        <title>The Rosa genome provides new insights in the design of modern roses.</title>
        <authorList>
            <person name="Bendahmane M."/>
        </authorList>
    </citation>
    <scope>NUCLEOTIDE SEQUENCE [LARGE SCALE GENOMIC DNA]</scope>
    <source>
        <strain evidence="13">cv. Old Blush</strain>
    </source>
</reference>
<dbReference type="STRING" id="74649.A0A2P6SKQ9"/>
<evidence type="ECO:0000313" key="13">
    <source>
        <dbReference type="Proteomes" id="UP000238479"/>
    </source>
</evidence>
<dbReference type="Gramene" id="PRQ59249">
    <property type="protein sequence ID" value="PRQ59249"/>
    <property type="gene ID" value="RchiOBHm_Chr1g0368121"/>
</dbReference>
<keyword evidence="3" id="KW-0690">Ribosome biogenesis</keyword>
<evidence type="ECO:0000256" key="1">
    <source>
        <dbReference type="ARBA" id="ARBA00004604"/>
    </source>
</evidence>
<proteinExistence type="inferred from homology"/>
<evidence type="ECO:0000259" key="11">
    <source>
        <dbReference type="Pfam" id="PF21800"/>
    </source>
</evidence>
<evidence type="ECO:0000256" key="3">
    <source>
        <dbReference type="ARBA" id="ARBA00022517"/>
    </source>
</evidence>
<dbReference type="GO" id="GO:0006364">
    <property type="term" value="P:rRNA processing"/>
    <property type="evidence" value="ECO:0007669"/>
    <property type="project" value="UniProtKB-KW"/>
</dbReference>
<keyword evidence="7" id="KW-0687">Ribonucleoprotein</keyword>
<dbReference type="PANTHER" id="PTHR12581">
    <property type="entry name" value="HIV-1 REV BINDING PROTEIN 2, 3"/>
    <property type="match status" value="1"/>
</dbReference>
<evidence type="ECO:0000256" key="8">
    <source>
        <dbReference type="ARBA" id="ARBA00032993"/>
    </source>
</evidence>
<evidence type="ECO:0000256" key="6">
    <source>
        <dbReference type="ARBA" id="ARBA00023242"/>
    </source>
</evidence>
<comment type="similarity">
    <text evidence="2">Belongs to the KRR1 family.</text>
</comment>
<name>A0A2P6SKQ9_ROSCH</name>
<dbReference type="AlphaFoldDB" id="A0A2P6SKQ9"/>
<dbReference type="EMBL" id="PDCK01000039">
    <property type="protein sequence ID" value="PRQ59249.1"/>
    <property type="molecule type" value="Genomic_DNA"/>
</dbReference>
<comment type="caution">
    <text evidence="12">The sequence shown here is derived from an EMBL/GenBank/DDBJ whole genome shotgun (WGS) entry which is preliminary data.</text>
</comment>
<sequence length="226" mass="26208">MEKNQNGVVGEHDMSKPPEVNTFDPSWSDEGILQLELVSLSKRYPKHLEPYLLQSFPKTQQVFSIIRFTYMVDPYNSCITLSTTRKEPAVIRRAKEFLQLVVHHMPTQLAFKLFTGWLSSDIIKIWRQDGGLCKDIGVSGEQFHERKNLFRDSRDALERLTSCKIIIQSMTIVVIGKSEGIKIVRDMVKDCFVSNESPAPKIRRAERELARKDIEAVRRRLHEKQH</sequence>
<feature type="domain" description="KRR1 small subunit processome component second KH" evidence="11">
    <location>
        <begin position="153"/>
        <end position="207"/>
    </location>
</feature>
<keyword evidence="5" id="KW-0694">RNA-binding</keyword>
<dbReference type="PANTHER" id="PTHR12581:SF0">
    <property type="entry name" value="KRR1 SMALL SUBUNIT PROCESSOME COMPONENT HOMOLOG"/>
    <property type="match status" value="1"/>
</dbReference>
<keyword evidence="4" id="KW-0698">rRNA processing</keyword>
<dbReference type="InterPro" id="IPR036612">
    <property type="entry name" value="KH_dom_type_1_sf"/>
</dbReference>
<keyword evidence="13" id="KW-1185">Reference proteome</keyword>
<evidence type="ECO:0000256" key="4">
    <source>
        <dbReference type="ARBA" id="ARBA00022552"/>
    </source>
</evidence>
<accession>A0A2P6SKQ9</accession>
<evidence type="ECO:0000313" key="12">
    <source>
        <dbReference type="EMBL" id="PRQ59249.1"/>
    </source>
</evidence>